<dbReference type="GO" id="GO:0006303">
    <property type="term" value="P:double-strand break repair via nonhomologous end joining"/>
    <property type="evidence" value="ECO:0007669"/>
    <property type="project" value="InterPro"/>
</dbReference>
<evidence type="ECO:0000256" key="10">
    <source>
        <dbReference type="ARBA" id="ARBA00023242"/>
    </source>
</evidence>
<evidence type="ECO:0000256" key="3">
    <source>
        <dbReference type="ARBA" id="ARBA00022763"/>
    </source>
</evidence>
<dbReference type="SUPFAM" id="SSF53300">
    <property type="entry name" value="vWA-like"/>
    <property type="match status" value="1"/>
</dbReference>
<evidence type="ECO:0000259" key="11">
    <source>
        <dbReference type="SMART" id="SM00559"/>
    </source>
</evidence>
<gene>
    <name evidence="13" type="primary">LOC105360252</name>
</gene>
<keyword evidence="3" id="KW-0227">DNA damage</keyword>
<feature type="domain" description="Ku" evidence="11">
    <location>
        <begin position="287"/>
        <end position="426"/>
    </location>
</feature>
<organism evidence="12 13">
    <name type="scientific">Ceratosolen solmsi marchali</name>
    <dbReference type="NCBI Taxonomy" id="326594"/>
    <lineage>
        <taxon>Eukaryota</taxon>
        <taxon>Metazoa</taxon>
        <taxon>Ecdysozoa</taxon>
        <taxon>Arthropoda</taxon>
        <taxon>Hexapoda</taxon>
        <taxon>Insecta</taxon>
        <taxon>Pterygota</taxon>
        <taxon>Neoptera</taxon>
        <taxon>Endopterygota</taxon>
        <taxon>Hymenoptera</taxon>
        <taxon>Apocrita</taxon>
        <taxon>Proctotrupomorpha</taxon>
        <taxon>Chalcidoidea</taxon>
        <taxon>Agaonidae</taxon>
        <taxon>Agaoninae</taxon>
        <taxon>Ceratosolen</taxon>
    </lineage>
</organism>
<dbReference type="InterPro" id="IPR036465">
    <property type="entry name" value="vWFA_dom_sf"/>
</dbReference>
<dbReference type="SMART" id="SM00559">
    <property type="entry name" value="Ku78"/>
    <property type="match status" value="1"/>
</dbReference>
<evidence type="ECO:0000256" key="1">
    <source>
        <dbReference type="ARBA" id="ARBA00004123"/>
    </source>
</evidence>
<sequence length="579" mass="67370">MPPKSQKSVLIGVINIGCTSIERCLSEEEPFINKAKYALKLLVEKKIFLQQKDEIGIITMGEETSDFDEIENIKMYSETLLVPNWEMIKYINNLESTSYPCNWIEALYASINYIKNEVINEDLSIYLVIFNNFKEDDEKVNKYDPDVIVNELKNYENLHVLFVGEELEETTYTESFITNSQKFLLSVIENTDCQYEDINTFLRERKFYKSQPNKSMPWKFNLEWAGLQIPCDIYINVTETSKLGSWKLQAIDDELNDYNDPPLMNKLSKSHGTKNVIKENIMIDIHRNEIQAEKIINGYKFGGKYIPFSDEDEMAMKYTGTKKGMMVYGFVPQNDIKLEYWSGCGSRIIVPAADEYSEAFYSFVQAMVDNEYAAIVRKIYADNNLPKMGVLFPCVDDDEIWCLVHLEIPFVHDLRIIQMRPIKSLEKVIDNEKIEILDNFIDSMTVLENEPTYLNPGMFPNIRNQYHWNVLADRALNPEGSLIPVNDYLMEYLVPPEDLRIKAKPHLENLNRAFGFSKITKDVDKNKKISSMLNENQNEEINVNELNEDIHHEASNNSNDEFFIQEDMDFDLGKIDDLD</sequence>
<dbReference type="PANTHER" id="PTHR12604">
    <property type="entry name" value="KU AUTOANTIGEN DNA HELICASE"/>
    <property type="match status" value="1"/>
</dbReference>
<evidence type="ECO:0000256" key="6">
    <source>
        <dbReference type="ARBA" id="ARBA00022840"/>
    </source>
</evidence>
<proteinExistence type="predicted"/>
<dbReference type="AlphaFoldDB" id="A0AAJ6VMN8"/>
<dbReference type="PANTHER" id="PTHR12604:SF4">
    <property type="entry name" value="X-RAY REPAIR CROSS-COMPLEMENTING PROTEIN 5"/>
    <property type="match status" value="1"/>
</dbReference>
<keyword evidence="12" id="KW-1185">Reference proteome</keyword>
<keyword evidence="10" id="KW-0539">Nucleus</keyword>
<keyword evidence="7" id="KW-0238">DNA-binding</keyword>
<dbReference type="Gene3D" id="2.40.290.10">
    <property type="match status" value="1"/>
</dbReference>
<dbReference type="GO" id="GO:0042162">
    <property type="term" value="F:telomeric DNA binding"/>
    <property type="evidence" value="ECO:0007669"/>
    <property type="project" value="TreeGrafter"/>
</dbReference>
<protein>
    <submittedName>
        <fullName evidence="13">X-ray repair cross-complementing protein 5-like</fullName>
    </submittedName>
</protein>
<comment type="subcellular location">
    <subcellularLocation>
        <location evidence="1">Nucleus</location>
    </subcellularLocation>
</comment>
<evidence type="ECO:0000256" key="8">
    <source>
        <dbReference type="ARBA" id="ARBA00023172"/>
    </source>
</evidence>
<evidence type="ECO:0000256" key="2">
    <source>
        <dbReference type="ARBA" id="ARBA00022741"/>
    </source>
</evidence>
<evidence type="ECO:0000313" key="13">
    <source>
        <dbReference type="RefSeq" id="XP_011495405.1"/>
    </source>
</evidence>
<dbReference type="GO" id="GO:0016787">
    <property type="term" value="F:hydrolase activity"/>
    <property type="evidence" value="ECO:0007669"/>
    <property type="project" value="UniProtKB-KW"/>
</dbReference>
<keyword evidence="6" id="KW-0067">ATP-binding</keyword>
<evidence type="ECO:0000256" key="7">
    <source>
        <dbReference type="ARBA" id="ARBA00023125"/>
    </source>
</evidence>
<dbReference type="KEGG" id="csol:105360252"/>
<keyword evidence="4" id="KW-0378">Hydrolase</keyword>
<dbReference type="InterPro" id="IPR006164">
    <property type="entry name" value="DNA_bd_Ku70/Ku80"/>
</dbReference>
<dbReference type="Pfam" id="PF02735">
    <property type="entry name" value="Ku"/>
    <property type="match status" value="1"/>
</dbReference>
<name>A0AAJ6VMN8_9HYME</name>
<dbReference type="Proteomes" id="UP000695007">
    <property type="component" value="Unplaced"/>
</dbReference>
<keyword evidence="9" id="KW-0234">DNA repair</keyword>
<evidence type="ECO:0000256" key="4">
    <source>
        <dbReference type="ARBA" id="ARBA00022801"/>
    </source>
</evidence>
<dbReference type="GO" id="GO:0043564">
    <property type="term" value="C:Ku70:Ku80 complex"/>
    <property type="evidence" value="ECO:0007669"/>
    <property type="project" value="TreeGrafter"/>
</dbReference>
<dbReference type="RefSeq" id="XP_011495405.1">
    <property type="nucleotide sequence ID" value="XM_011497103.1"/>
</dbReference>
<dbReference type="GO" id="GO:0006310">
    <property type="term" value="P:DNA recombination"/>
    <property type="evidence" value="ECO:0007669"/>
    <property type="project" value="UniProtKB-KW"/>
</dbReference>
<evidence type="ECO:0000256" key="5">
    <source>
        <dbReference type="ARBA" id="ARBA00022806"/>
    </source>
</evidence>
<dbReference type="InterPro" id="IPR016194">
    <property type="entry name" value="SPOC-like_C_dom_sf"/>
</dbReference>
<evidence type="ECO:0000256" key="9">
    <source>
        <dbReference type="ARBA" id="ARBA00023204"/>
    </source>
</evidence>
<keyword evidence="2" id="KW-0547">Nucleotide-binding</keyword>
<accession>A0AAJ6VMN8</accession>
<dbReference type="GeneID" id="105360252"/>
<dbReference type="Gene3D" id="3.40.50.410">
    <property type="entry name" value="von Willebrand factor, type A domain"/>
    <property type="match status" value="1"/>
</dbReference>
<evidence type="ECO:0000313" key="12">
    <source>
        <dbReference type="Proteomes" id="UP000695007"/>
    </source>
</evidence>
<keyword evidence="5" id="KW-0347">Helicase</keyword>
<reference evidence="13" key="1">
    <citation type="submission" date="2025-08" db="UniProtKB">
        <authorList>
            <consortium name="RefSeq"/>
        </authorList>
    </citation>
    <scope>IDENTIFICATION</scope>
</reference>
<dbReference type="GO" id="GO:0003690">
    <property type="term" value="F:double-stranded DNA binding"/>
    <property type="evidence" value="ECO:0007669"/>
    <property type="project" value="TreeGrafter"/>
</dbReference>
<dbReference type="Gene3D" id="1.10.1600.10">
    <property type="match status" value="1"/>
</dbReference>
<dbReference type="GO" id="GO:0005524">
    <property type="term" value="F:ATP binding"/>
    <property type="evidence" value="ECO:0007669"/>
    <property type="project" value="UniProtKB-KW"/>
</dbReference>
<dbReference type="SUPFAM" id="SSF100939">
    <property type="entry name" value="SPOC domain-like"/>
    <property type="match status" value="1"/>
</dbReference>
<dbReference type="GO" id="GO:0000723">
    <property type="term" value="P:telomere maintenance"/>
    <property type="evidence" value="ECO:0007669"/>
    <property type="project" value="TreeGrafter"/>
</dbReference>
<keyword evidence="8" id="KW-0233">DNA recombination</keyword>
<dbReference type="GO" id="GO:0004386">
    <property type="term" value="F:helicase activity"/>
    <property type="evidence" value="ECO:0007669"/>
    <property type="project" value="UniProtKB-KW"/>
</dbReference>